<proteinExistence type="predicted"/>
<reference evidence="2 3" key="1">
    <citation type="journal article" date="2012" name="Nature">
        <title>The genomic landscape of species divergence in Ficedula flycatchers.</title>
        <authorList>
            <person name="Ellegren H."/>
            <person name="Smeds L."/>
            <person name="Burri R."/>
            <person name="Olason P.I."/>
            <person name="Backstrom N."/>
            <person name="Kawakami T."/>
            <person name="Kunstner A."/>
            <person name="Makinen H."/>
            <person name="Nadachowska-Brzyska K."/>
            <person name="Qvarnstrom A."/>
            <person name="Uebbing S."/>
            <person name="Wolf J.B."/>
        </authorList>
    </citation>
    <scope>NUCLEOTIDE SEQUENCE [LARGE SCALE GENOMIC DNA]</scope>
</reference>
<dbReference type="PANTHER" id="PTHR14286:SF2">
    <property type="entry name" value="CENTROSOMAL PROTEIN 15 KDA"/>
    <property type="match status" value="1"/>
</dbReference>
<gene>
    <name evidence="2" type="primary">CEP15</name>
</gene>
<reference evidence="2" key="3">
    <citation type="submission" date="2025-09" db="UniProtKB">
        <authorList>
            <consortium name="Ensembl"/>
        </authorList>
    </citation>
    <scope>IDENTIFICATION</scope>
</reference>
<dbReference type="Proteomes" id="UP000016665">
    <property type="component" value="Chromosome 12"/>
</dbReference>
<protein>
    <submittedName>
        <fullName evidence="2">Centrosomal protein 15</fullName>
    </submittedName>
</protein>
<dbReference type="PANTHER" id="PTHR14286">
    <property type="entry name" value="GENE, 49355-RELATED"/>
    <property type="match status" value="1"/>
</dbReference>
<name>A0A803W946_FICAL</name>
<keyword evidence="1" id="KW-1133">Transmembrane helix</keyword>
<evidence type="ECO:0000313" key="3">
    <source>
        <dbReference type="Proteomes" id="UP000016665"/>
    </source>
</evidence>
<organism evidence="2 3">
    <name type="scientific">Ficedula albicollis</name>
    <name type="common">Collared flycatcher</name>
    <name type="synonym">Muscicapa albicollis</name>
    <dbReference type="NCBI Taxonomy" id="59894"/>
    <lineage>
        <taxon>Eukaryota</taxon>
        <taxon>Metazoa</taxon>
        <taxon>Chordata</taxon>
        <taxon>Craniata</taxon>
        <taxon>Vertebrata</taxon>
        <taxon>Euteleostomi</taxon>
        <taxon>Archelosauria</taxon>
        <taxon>Archosauria</taxon>
        <taxon>Dinosauria</taxon>
        <taxon>Saurischia</taxon>
        <taxon>Theropoda</taxon>
        <taxon>Coelurosauria</taxon>
        <taxon>Aves</taxon>
        <taxon>Neognathae</taxon>
        <taxon>Neoaves</taxon>
        <taxon>Telluraves</taxon>
        <taxon>Australaves</taxon>
        <taxon>Passeriformes</taxon>
        <taxon>Muscicapidae</taxon>
        <taxon>Ficedula</taxon>
    </lineage>
</organism>
<dbReference type="Ensembl" id="ENSFALT00000042038.1">
    <property type="protein sequence ID" value="ENSFALP00000031502.1"/>
    <property type="gene ID" value="ENSFALG00000013220.2"/>
</dbReference>
<reference evidence="2" key="2">
    <citation type="submission" date="2025-08" db="UniProtKB">
        <authorList>
            <consortium name="Ensembl"/>
        </authorList>
    </citation>
    <scope>IDENTIFICATION</scope>
</reference>
<dbReference type="AlphaFoldDB" id="A0A803W946"/>
<dbReference type="Pfam" id="PF15134">
    <property type="entry name" value="CEP15-like"/>
    <property type="match status" value="1"/>
</dbReference>
<keyword evidence="1" id="KW-0812">Transmembrane</keyword>
<sequence length="199" mass="21924">MPSSLAQEVHLARRHEEILSQRSELLQQMETYLRDKKTKKTWQTQAADAARKRNAALLNDIEAAEKRLQERVHLLPHPDTVKLETRYMHGYQASPAAAPASLVVLLILLIAVLHGDALQPPALADRRRGLLHRQPVPDGLVGFAVQGGVQHALQSEIAGLCLGVFRNRVHEPSTFGIRDPLCQAGDPTAAPRPCEPSPC</sequence>
<keyword evidence="3" id="KW-1185">Reference proteome</keyword>
<dbReference type="GeneTree" id="ENSGT00390000005214"/>
<feature type="transmembrane region" description="Helical" evidence="1">
    <location>
        <begin position="96"/>
        <end position="118"/>
    </location>
</feature>
<keyword evidence="1" id="KW-0472">Membrane</keyword>
<evidence type="ECO:0000256" key="1">
    <source>
        <dbReference type="SAM" id="Phobius"/>
    </source>
</evidence>
<evidence type="ECO:0000313" key="2">
    <source>
        <dbReference type="Ensembl" id="ENSFALP00000031502.1"/>
    </source>
</evidence>
<dbReference type="InterPro" id="IPR028006">
    <property type="entry name" value="CEP15-like"/>
</dbReference>
<accession>A0A803W946</accession>